<proteinExistence type="predicted"/>
<dbReference type="GeneID" id="19253628"/>
<organism evidence="2">
    <name type="scientific">Metarhizium acridum (strain CQMa 102)</name>
    <dbReference type="NCBI Taxonomy" id="655827"/>
    <lineage>
        <taxon>Eukaryota</taxon>
        <taxon>Fungi</taxon>
        <taxon>Dikarya</taxon>
        <taxon>Ascomycota</taxon>
        <taxon>Pezizomycotina</taxon>
        <taxon>Sordariomycetes</taxon>
        <taxon>Hypocreomycetidae</taxon>
        <taxon>Hypocreales</taxon>
        <taxon>Clavicipitaceae</taxon>
        <taxon>Metarhizium</taxon>
    </lineage>
</organism>
<dbReference type="HOGENOM" id="CLU_1225024_0_0_1"/>
<protein>
    <recommendedName>
        <fullName evidence="3">BZIP domain-containing protein</fullName>
    </recommendedName>
</protein>
<dbReference type="Proteomes" id="UP000002499">
    <property type="component" value="Unassembled WGS sequence"/>
</dbReference>
<accession>E9EHG9</accession>
<dbReference type="AlphaFoldDB" id="E9EHG9"/>
<name>E9EHG9_METAQ</name>
<dbReference type="CDD" id="cd14688">
    <property type="entry name" value="bZIP_YAP"/>
    <property type="match status" value="1"/>
</dbReference>
<keyword evidence="2" id="KW-1185">Reference proteome</keyword>
<dbReference type="Gene3D" id="1.20.5.170">
    <property type="match status" value="1"/>
</dbReference>
<dbReference type="InParanoid" id="E9EHG9"/>
<dbReference type="GO" id="GO:0003700">
    <property type="term" value="F:DNA-binding transcription factor activity"/>
    <property type="evidence" value="ECO:0007669"/>
    <property type="project" value="InterPro"/>
</dbReference>
<gene>
    <name evidence="1" type="ORF">MAC_09317</name>
</gene>
<dbReference type="KEGG" id="maw:19253628"/>
<evidence type="ECO:0000313" key="1">
    <source>
        <dbReference type="EMBL" id="EFY84652.1"/>
    </source>
</evidence>
<dbReference type="EMBL" id="GL698613">
    <property type="protein sequence ID" value="EFY84652.1"/>
    <property type="molecule type" value="Genomic_DNA"/>
</dbReference>
<evidence type="ECO:0008006" key="3">
    <source>
        <dbReference type="Google" id="ProtNLM"/>
    </source>
</evidence>
<dbReference type="RefSeq" id="XP_007815657.1">
    <property type="nucleotide sequence ID" value="XM_007817466.1"/>
</dbReference>
<sequence length="226" mass="24492">MVMEHFKDVHVCGESLPEDDSHGATGVNCKDDGVKSLHLAQQTPTVAKSEKRRLQNRKAQKIYRLKQKQRVQELESLVGSQTTTRQDSDVNYYTPSLDGNDEALATLCTAEAVSNVVPPGLVQNQGADVDGFSQSIVNCYHSGQRFVHDAQPCAQPEGQSILSHPPDTSEPTFSRNFSPVAAHLFDDAGGGLPAQSFRQTLALSQDLVHDIREKGAALSDVLALGL</sequence>
<dbReference type="SUPFAM" id="SSF57959">
    <property type="entry name" value="Leucine zipper domain"/>
    <property type="match status" value="1"/>
</dbReference>
<evidence type="ECO:0000313" key="2">
    <source>
        <dbReference type="Proteomes" id="UP000002499"/>
    </source>
</evidence>
<dbReference type="InterPro" id="IPR046347">
    <property type="entry name" value="bZIP_sf"/>
</dbReference>
<dbReference type="OrthoDB" id="5973539at2759"/>
<reference evidence="1 2" key="1">
    <citation type="journal article" date="2011" name="PLoS Genet.">
        <title>Genome sequencing and comparative transcriptomics of the model entomopathogenic fungi Metarhizium anisopliae and M. acridum.</title>
        <authorList>
            <person name="Gao Q."/>
            <person name="Jin K."/>
            <person name="Ying S.H."/>
            <person name="Zhang Y."/>
            <person name="Xiao G."/>
            <person name="Shang Y."/>
            <person name="Duan Z."/>
            <person name="Hu X."/>
            <person name="Xie X.Q."/>
            <person name="Zhou G."/>
            <person name="Peng G."/>
            <person name="Luo Z."/>
            <person name="Huang W."/>
            <person name="Wang B."/>
            <person name="Fang W."/>
            <person name="Wang S."/>
            <person name="Zhong Y."/>
            <person name="Ma L.J."/>
            <person name="St Leger R.J."/>
            <person name="Zhao G.P."/>
            <person name="Pei Y."/>
            <person name="Feng M.G."/>
            <person name="Xia Y."/>
            <person name="Wang C."/>
        </authorList>
    </citation>
    <scope>NUCLEOTIDE SEQUENCE [LARGE SCALE GENOMIC DNA]</scope>
    <source>
        <strain evidence="1 2">CQMa 102</strain>
    </source>
</reference>